<feature type="domain" description="Glycosyl transferase family 1" evidence="1">
    <location>
        <begin position="200"/>
        <end position="357"/>
    </location>
</feature>
<dbReference type="PANTHER" id="PTHR45947">
    <property type="entry name" value="SULFOQUINOVOSYL TRANSFERASE SQD2"/>
    <property type="match status" value="1"/>
</dbReference>
<dbReference type="Pfam" id="PF13439">
    <property type="entry name" value="Glyco_transf_4"/>
    <property type="match status" value="1"/>
</dbReference>
<dbReference type="EMBL" id="CP017781">
    <property type="protein sequence ID" value="AOZ70691.1"/>
    <property type="molecule type" value="Genomic_DNA"/>
</dbReference>
<evidence type="ECO:0000313" key="3">
    <source>
        <dbReference type="EMBL" id="AOZ70691.1"/>
    </source>
</evidence>
<protein>
    <recommendedName>
        <fullName evidence="5">Glycosyl transferase family 1 domain-containing protein</fullName>
    </recommendedName>
</protein>
<dbReference type="STRING" id="1850250.LPB142_16240"/>
<dbReference type="GO" id="GO:0016757">
    <property type="term" value="F:glycosyltransferase activity"/>
    <property type="evidence" value="ECO:0007669"/>
    <property type="project" value="InterPro"/>
</dbReference>
<dbReference type="KEGG" id="rhp:LPB142_16240"/>
<dbReference type="RefSeq" id="WP_071167012.1">
    <property type="nucleotide sequence ID" value="NZ_CP017781.1"/>
</dbReference>
<accession>A0A1D9MFM9</accession>
<dbReference type="InterPro" id="IPR050194">
    <property type="entry name" value="Glycosyltransferase_grp1"/>
</dbReference>
<feature type="domain" description="Glycosyltransferase subfamily 4-like N-terminal" evidence="2">
    <location>
        <begin position="55"/>
        <end position="170"/>
    </location>
</feature>
<dbReference type="PANTHER" id="PTHR45947:SF3">
    <property type="entry name" value="SULFOQUINOVOSYL TRANSFERASE SQD2"/>
    <property type="match status" value="1"/>
</dbReference>
<gene>
    <name evidence="3" type="ORF">LPB142_16240</name>
</gene>
<evidence type="ECO:0000259" key="2">
    <source>
        <dbReference type="Pfam" id="PF13439"/>
    </source>
</evidence>
<dbReference type="InterPro" id="IPR001296">
    <property type="entry name" value="Glyco_trans_1"/>
</dbReference>
<proteinExistence type="predicted"/>
<evidence type="ECO:0000259" key="1">
    <source>
        <dbReference type="Pfam" id="PF00534"/>
    </source>
</evidence>
<sequence>MNALPRLAILTREIAAYHDARFAALAPMLPRLDVLAMADEGSFAGFLAQSLSAGYHAQRLWPGLASYRAAAENARLAPRLWQELDRIAPEVVAIAGWASPESYAALAWAKRRGRRLVVMSDSQSHDAARHPLREALKRRFLRCCDAALVAGRSHGAYLQQLGFDPGRIATGYDVVNNAHFRLGADRARARAWALRQALGLPQRYVLAAGRFVPKKNLVRLIEAFGQARAETGQDAALCIVGDGPDRPQITAAIAAQGLGEAVRLLGLRSYEDMPVLYGLAEGFAHVALTEQWGLVVNEAAAAGLPLLLSATIGAAPELLEPGRNGWLVPPDDRGAIAEGLARMLRLTADERASMAADSRARVADWGPDRFARGMVAAAHMAQTRPLRHPGPLDRILFQRMGRRPVETVA</sequence>
<dbReference type="AlphaFoldDB" id="A0A1D9MFM9"/>
<name>A0A1D9MFM9_9RHOB</name>
<dbReference type="Gene3D" id="3.40.50.2000">
    <property type="entry name" value="Glycogen Phosphorylase B"/>
    <property type="match status" value="2"/>
</dbReference>
<dbReference type="InterPro" id="IPR028098">
    <property type="entry name" value="Glyco_trans_4-like_N"/>
</dbReference>
<keyword evidence="4" id="KW-1185">Reference proteome</keyword>
<dbReference type="Pfam" id="PF00534">
    <property type="entry name" value="Glycos_transf_1"/>
    <property type="match status" value="1"/>
</dbReference>
<dbReference type="Proteomes" id="UP000176562">
    <property type="component" value="Chromosome"/>
</dbReference>
<evidence type="ECO:0008006" key="5">
    <source>
        <dbReference type="Google" id="ProtNLM"/>
    </source>
</evidence>
<organism evidence="3 4">
    <name type="scientific">Rhodobacter xanthinilyticus</name>
    <dbReference type="NCBI Taxonomy" id="1850250"/>
    <lineage>
        <taxon>Bacteria</taxon>
        <taxon>Pseudomonadati</taxon>
        <taxon>Pseudomonadota</taxon>
        <taxon>Alphaproteobacteria</taxon>
        <taxon>Rhodobacterales</taxon>
        <taxon>Rhodobacter group</taxon>
        <taxon>Rhodobacter</taxon>
    </lineage>
</organism>
<dbReference type="SUPFAM" id="SSF53756">
    <property type="entry name" value="UDP-Glycosyltransferase/glycogen phosphorylase"/>
    <property type="match status" value="1"/>
</dbReference>
<evidence type="ECO:0000313" key="4">
    <source>
        <dbReference type="Proteomes" id="UP000176562"/>
    </source>
</evidence>
<reference evidence="3 4" key="1">
    <citation type="submission" date="2016-10" db="EMBL/GenBank/DDBJ databases">
        <title>Rhodobacter sp. LPB0142, isolated from sea water.</title>
        <authorList>
            <person name="Kim E."/>
            <person name="Yi H."/>
        </authorList>
    </citation>
    <scope>NUCLEOTIDE SEQUENCE [LARGE SCALE GENOMIC DNA]</scope>
    <source>
        <strain evidence="3 4">LPB0142</strain>
    </source>
</reference>